<reference evidence="2 3" key="1">
    <citation type="journal article" date="2014" name="J. Biotechnol.">
        <title>Complete genome sequence of the actinobacterium Amycolatopsis japonica MG417-CF17(T) (=DSM 44213T) producing (S,S)-N,N'-ethylenediaminedisuccinic acid.</title>
        <authorList>
            <person name="Stegmann E."/>
            <person name="Albersmeier A."/>
            <person name="Spohn M."/>
            <person name="Gert H."/>
            <person name="Weber T."/>
            <person name="Wohlleben W."/>
            <person name="Kalinowski J."/>
            <person name="Ruckert C."/>
        </authorList>
    </citation>
    <scope>NUCLEOTIDE SEQUENCE [LARGE SCALE GENOMIC DNA]</scope>
    <source>
        <strain evidence="3">MG417-CF17 (DSM 44213)</strain>
    </source>
</reference>
<sequence>MRRWVVAAMVLASLLIPGTASGAQQGCRLVSPEEGAVLHKGDSYRFEAVGCSPGARGHLSHTVLVEVAMSRDAVADEHGDWSVDHVVNDYSLNMETLVWVRFDDGTRSTSVKVRIADR</sequence>
<name>A0A075V299_9PSEU</name>
<dbReference type="STRING" id="208439.AJAP_29305"/>
<feature type="chain" id="PRO_5001710283" evidence="1">
    <location>
        <begin position="23"/>
        <end position="118"/>
    </location>
</feature>
<dbReference type="KEGG" id="aja:AJAP_29305"/>
<dbReference type="EMBL" id="CP008953">
    <property type="protein sequence ID" value="AIG78694.1"/>
    <property type="molecule type" value="Genomic_DNA"/>
</dbReference>
<evidence type="ECO:0000256" key="1">
    <source>
        <dbReference type="SAM" id="SignalP"/>
    </source>
</evidence>
<evidence type="ECO:0000313" key="2">
    <source>
        <dbReference type="EMBL" id="AIG78694.1"/>
    </source>
</evidence>
<keyword evidence="1" id="KW-0732">Signal</keyword>
<dbReference type="HOGENOM" id="CLU_2068175_0_0_11"/>
<accession>A0A075V299</accession>
<proteinExistence type="predicted"/>
<feature type="signal peptide" evidence="1">
    <location>
        <begin position="1"/>
        <end position="22"/>
    </location>
</feature>
<dbReference type="Proteomes" id="UP000028492">
    <property type="component" value="Chromosome"/>
</dbReference>
<dbReference type="RefSeq" id="WP_038517134.1">
    <property type="nucleotide sequence ID" value="NZ_CP008953.1"/>
</dbReference>
<evidence type="ECO:0000313" key="3">
    <source>
        <dbReference type="Proteomes" id="UP000028492"/>
    </source>
</evidence>
<protein>
    <submittedName>
        <fullName evidence="2">Conserved putative secreted protein</fullName>
    </submittedName>
</protein>
<gene>
    <name evidence="2" type="ORF">AJAP_29305</name>
</gene>
<keyword evidence="3" id="KW-1185">Reference proteome</keyword>
<dbReference type="AlphaFoldDB" id="A0A075V299"/>
<organism evidence="2 3">
    <name type="scientific">Amycolatopsis japonica</name>
    <dbReference type="NCBI Taxonomy" id="208439"/>
    <lineage>
        <taxon>Bacteria</taxon>
        <taxon>Bacillati</taxon>
        <taxon>Actinomycetota</taxon>
        <taxon>Actinomycetes</taxon>
        <taxon>Pseudonocardiales</taxon>
        <taxon>Pseudonocardiaceae</taxon>
        <taxon>Amycolatopsis</taxon>
        <taxon>Amycolatopsis japonica group</taxon>
    </lineage>
</organism>